<evidence type="ECO:0000313" key="3">
    <source>
        <dbReference type="Proteomes" id="UP001176941"/>
    </source>
</evidence>
<feature type="compositionally biased region" description="Basic residues" evidence="1">
    <location>
        <begin position="1"/>
        <end position="15"/>
    </location>
</feature>
<dbReference type="EMBL" id="OX459942">
    <property type="protein sequence ID" value="CAI9176727.1"/>
    <property type="molecule type" value="Genomic_DNA"/>
</dbReference>
<feature type="region of interest" description="Disordered" evidence="1">
    <location>
        <begin position="1"/>
        <end position="22"/>
    </location>
</feature>
<keyword evidence="3" id="KW-1185">Reference proteome</keyword>
<dbReference type="Proteomes" id="UP001176941">
    <property type="component" value="Chromosome 6"/>
</dbReference>
<gene>
    <name evidence="2" type="ORF">MRATA1EN1_LOCUS25689</name>
</gene>
<reference evidence="2" key="1">
    <citation type="submission" date="2023-04" db="EMBL/GenBank/DDBJ databases">
        <authorList>
            <consortium name="ELIXIR-Norway"/>
        </authorList>
    </citation>
    <scope>NUCLEOTIDE SEQUENCE [LARGE SCALE GENOMIC DNA]</scope>
</reference>
<proteinExistence type="predicted"/>
<name>A0ABN8ZVC1_RANTA</name>
<evidence type="ECO:0000256" key="1">
    <source>
        <dbReference type="SAM" id="MobiDB-lite"/>
    </source>
</evidence>
<sequence length="121" mass="13504">MEKKNNKIKLKKIKNKTPGPGGFQRLLHGDSARKPSADSTFLGLFIRTHNLKIHLPKAPQLAHVERRPGGKDGLCSRPSGGMLLAGRIPHQPSSVFRDWFFGFIGESWALMWEVDKSSESV</sequence>
<organism evidence="2 3">
    <name type="scientific">Rangifer tarandus platyrhynchus</name>
    <name type="common">Svalbard reindeer</name>
    <dbReference type="NCBI Taxonomy" id="3082113"/>
    <lineage>
        <taxon>Eukaryota</taxon>
        <taxon>Metazoa</taxon>
        <taxon>Chordata</taxon>
        <taxon>Craniata</taxon>
        <taxon>Vertebrata</taxon>
        <taxon>Euteleostomi</taxon>
        <taxon>Mammalia</taxon>
        <taxon>Eutheria</taxon>
        <taxon>Laurasiatheria</taxon>
        <taxon>Artiodactyla</taxon>
        <taxon>Ruminantia</taxon>
        <taxon>Pecora</taxon>
        <taxon>Cervidae</taxon>
        <taxon>Odocoileinae</taxon>
        <taxon>Rangifer</taxon>
    </lineage>
</organism>
<protein>
    <submittedName>
        <fullName evidence="2">Uncharacterized protein</fullName>
    </submittedName>
</protein>
<accession>A0ABN8ZVC1</accession>
<evidence type="ECO:0000313" key="2">
    <source>
        <dbReference type="EMBL" id="CAI9176727.1"/>
    </source>
</evidence>